<evidence type="ECO:0000256" key="2">
    <source>
        <dbReference type="ARBA" id="ARBA00022977"/>
    </source>
</evidence>
<dbReference type="InterPro" id="IPR013785">
    <property type="entry name" value="Aldolase_TIM"/>
</dbReference>
<dbReference type="Pfam" id="PF02581">
    <property type="entry name" value="TMP-TENI"/>
    <property type="match status" value="2"/>
</dbReference>
<dbReference type="SUPFAM" id="SSF51391">
    <property type="entry name" value="Thiamin phosphate synthase"/>
    <property type="match status" value="1"/>
</dbReference>
<name>A0ABS5HKC2_9BACT</name>
<comment type="pathway">
    <text evidence="1">Cofactor biosynthesis; thiamine diphosphate biosynthesis.</text>
</comment>
<evidence type="ECO:0000313" key="4">
    <source>
        <dbReference type="EMBL" id="MBR8463957.1"/>
    </source>
</evidence>
<accession>A0ABS5HKC2</accession>
<feature type="domain" description="Thiamine phosphate synthase/TenI" evidence="3">
    <location>
        <begin position="5"/>
        <end position="75"/>
    </location>
</feature>
<dbReference type="Proteomes" id="UP000682951">
    <property type="component" value="Unassembled WGS sequence"/>
</dbReference>
<dbReference type="InterPro" id="IPR036206">
    <property type="entry name" value="ThiamineP_synth_sf"/>
</dbReference>
<keyword evidence="5" id="KW-1185">Reference proteome</keyword>
<reference evidence="4 5" key="1">
    <citation type="submission" date="2021-04" db="EMBL/GenBank/DDBJ databases">
        <title>Molecular and phenotypic characterization and identification of bacterial isolates recovered from the Anatolian ground squirrels (Spermophilus xanthoprymnus) and which have the potential to form a new species in the Campylobacter genus.</title>
        <authorList>
            <person name="Aydin F."/>
            <person name="Abay S."/>
            <person name="Kayman T."/>
            <person name="Karakaya E."/>
            <person name="Mustak H.K."/>
            <person name="Mustak I.B."/>
            <person name="Bilgin N."/>
            <person name="Duzler A."/>
            <person name="Sahin O."/>
            <person name="Guran O."/>
            <person name="Saticioglu I.B."/>
        </authorList>
    </citation>
    <scope>NUCLEOTIDE SEQUENCE [LARGE SCALE GENOMIC DNA]</scope>
    <source>
        <strain evidence="5">faydin-G24</strain>
    </source>
</reference>
<dbReference type="PANTHER" id="PTHR20857">
    <property type="entry name" value="THIAMINE-PHOSPHATE PYROPHOSPHORYLASE"/>
    <property type="match status" value="1"/>
</dbReference>
<protein>
    <submittedName>
        <fullName evidence="4">Thiamine phosphate synthase</fullName>
    </submittedName>
</protein>
<dbReference type="CDD" id="cd00564">
    <property type="entry name" value="TMP_TenI"/>
    <property type="match status" value="1"/>
</dbReference>
<dbReference type="EMBL" id="JAGSSW010000004">
    <property type="protein sequence ID" value="MBR8463957.1"/>
    <property type="molecule type" value="Genomic_DNA"/>
</dbReference>
<dbReference type="RefSeq" id="WP_212141968.1">
    <property type="nucleotide sequence ID" value="NZ_JAGSSW010000004.1"/>
</dbReference>
<proteinExistence type="predicted"/>
<evidence type="ECO:0000313" key="5">
    <source>
        <dbReference type="Proteomes" id="UP000682951"/>
    </source>
</evidence>
<evidence type="ECO:0000256" key="1">
    <source>
        <dbReference type="ARBA" id="ARBA00004948"/>
    </source>
</evidence>
<feature type="domain" description="Thiamine phosphate synthase/TenI" evidence="3">
    <location>
        <begin position="130"/>
        <end position="205"/>
    </location>
</feature>
<keyword evidence="2" id="KW-0784">Thiamine biosynthesis</keyword>
<comment type="caution">
    <text evidence="4">The sequence shown here is derived from an EMBL/GenBank/DDBJ whole genome shotgun (WGS) entry which is preliminary data.</text>
</comment>
<dbReference type="Gene3D" id="3.20.20.70">
    <property type="entry name" value="Aldolase class I"/>
    <property type="match status" value="1"/>
</dbReference>
<dbReference type="PANTHER" id="PTHR20857:SF15">
    <property type="entry name" value="THIAMINE-PHOSPHATE SYNTHASE"/>
    <property type="match status" value="1"/>
</dbReference>
<sequence length="225" mass="25366">MSKLIVIASPSLCVGDFFLRIQKLCVANVDAIVLRQKEFCVAEFRELAHLVNEICAEFNVEFVINQYFDVACELKSSFWMTSKQLNLLSSSDLSDEYGLSLDKFIQFKRESCDKNIIIQNSYKQNIYAPAHSISQAKLASMFADILVASHIFYTDCKTSEAPKGINLIKDIKAVSHKSIYALGGINELNFKDTLEAGADGVCIMSLAMQCENEYELVAKFKYYIE</sequence>
<evidence type="ECO:0000259" key="3">
    <source>
        <dbReference type="Pfam" id="PF02581"/>
    </source>
</evidence>
<gene>
    <name evidence="4" type="ORF">KDD93_05130</name>
</gene>
<organism evidence="4 5">
    <name type="scientific">Campylobacter anatolicus</name>
    <dbReference type="NCBI Taxonomy" id="2829105"/>
    <lineage>
        <taxon>Bacteria</taxon>
        <taxon>Pseudomonadati</taxon>
        <taxon>Campylobacterota</taxon>
        <taxon>Epsilonproteobacteria</taxon>
        <taxon>Campylobacterales</taxon>
        <taxon>Campylobacteraceae</taxon>
        <taxon>Campylobacter</taxon>
    </lineage>
</organism>
<dbReference type="InterPro" id="IPR022998">
    <property type="entry name" value="ThiamineP_synth_TenI"/>
</dbReference>